<dbReference type="EMBL" id="CAJNOM010000815">
    <property type="protein sequence ID" value="CAF1566851.1"/>
    <property type="molecule type" value="Genomic_DNA"/>
</dbReference>
<feature type="signal peptide" evidence="1">
    <location>
        <begin position="1"/>
        <end position="17"/>
    </location>
</feature>
<proteinExistence type="predicted"/>
<evidence type="ECO:0008006" key="6">
    <source>
        <dbReference type="Google" id="ProtNLM"/>
    </source>
</evidence>
<evidence type="ECO:0000313" key="3">
    <source>
        <dbReference type="EMBL" id="CAF1566851.1"/>
    </source>
</evidence>
<gene>
    <name evidence="2" type="ORF">BJG266_LOCUS16305</name>
    <name evidence="3" type="ORF">QVE165_LOCUS48419</name>
</gene>
<keyword evidence="1" id="KW-0732">Signal</keyword>
<protein>
    <recommendedName>
        <fullName evidence="6">Secreted protein</fullName>
    </recommendedName>
</protein>
<dbReference type="OrthoDB" id="10030922at2759"/>
<sequence length="90" mass="10077">MFILNFFLIIFVGSIHTGTSSMINVSMINNNETMTNGNQFAEIIVGLLLDLVEKANLSRTISIIHNDTELTEFVKDDNDIKSNTTELLNI</sequence>
<organism evidence="2 5">
    <name type="scientific">Adineta steineri</name>
    <dbReference type="NCBI Taxonomy" id="433720"/>
    <lineage>
        <taxon>Eukaryota</taxon>
        <taxon>Metazoa</taxon>
        <taxon>Spiralia</taxon>
        <taxon>Gnathifera</taxon>
        <taxon>Rotifera</taxon>
        <taxon>Eurotatoria</taxon>
        <taxon>Bdelloidea</taxon>
        <taxon>Adinetida</taxon>
        <taxon>Adinetidae</taxon>
        <taxon>Adineta</taxon>
    </lineage>
</organism>
<comment type="caution">
    <text evidence="2">The sequence shown here is derived from an EMBL/GenBank/DDBJ whole genome shotgun (WGS) entry which is preliminary data.</text>
</comment>
<evidence type="ECO:0000313" key="4">
    <source>
        <dbReference type="Proteomes" id="UP000663832"/>
    </source>
</evidence>
<evidence type="ECO:0000313" key="5">
    <source>
        <dbReference type="Proteomes" id="UP000663877"/>
    </source>
</evidence>
<feature type="chain" id="PRO_5035600416" description="Secreted protein" evidence="1">
    <location>
        <begin position="18"/>
        <end position="90"/>
    </location>
</feature>
<keyword evidence="4" id="KW-1185">Reference proteome</keyword>
<reference evidence="2" key="1">
    <citation type="submission" date="2021-02" db="EMBL/GenBank/DDBJ databases">
        <authorList>
            <person name="Nowell W R."/>
        </authorList>
    </citation>
    <scope>NUCLEOTIDE SEQUENCE</scope>
</reference>
<dbReference type="Proteomes" id="UP000663877">
    <property type="component" value="Unassembled WGS sequence"/>
</dbReference>
<evidence type="ECO:0000256" key="1">
    <source>
        <dbReference type="SAM" id="SignalP"/>
    </source>
</evidence>
<dbReference type="EMBL" id="CAJNOI010000075">
    <property type="protein sequence ID" value="CAF1008030.1"/>
    <property type="molecule type" value="Genomic_DNA"/>
</dbReference>
<name>A0A814HCT9_9BILA</name>
<evidence type="ECO:0000313" key="2">
    <source>
        <dbReference type="EMBL" id="CAF1008030.1"/>
    </source>
</evidence>
<dbReference type="AlphaFoldDB" id="A0A814HCT9"/>
<accession>A0A814HCT9</accession>
<dbReference type="Proteomes" id="UP000663832">
    <property type="component" value="Unassembled WGS sequence"/>
</dbReference>